<feature type="domain" description="Single-stranded DNA binding protein Ssb-like OB fold" evidence="2">
    <location>
        <begin position="164"/>
        <end position="257"/>
    </location>
</feature>
<evidence type="ECO:0000313" key="4">
    <source>
        <dbReference type="Proteomes" id="UP000095751"/>
    </source>
</evidence>
<dbReference type="Pfam" id="PF21473">
    <property type="entry name" value="OB_Ssb-like"/>
    <property type="match status" value="1"/>
</dbReference>
<proteinExistence type="predicted"/>
<dbReference type="SUPFAM" id="SSF50249">
    <property type="entry name" value="Nucleic acid-binding proteins"/>
    <property type="match status" value="1"/>
</dbReference>
<feature type="region of interest" description="Disordered" evidence="1">
    <location>
        <begin position="409"/>
        <end position="444"/>
    </location>
</feature>
<feature type="compositionally biased region" description="Polar residues" evidence="1">
    <location>
        <begin position="433"/>
        <end position="444"/>
    </location>
</feature>
<dbReference type="InterPro" id="IPR048970">
    <property type="entry name" value="OB_Ssb-like"/>
</dbReference>
<dbReference type="AlphaFoldDB" id="A0A1E7FQU5"/>
<feature type="compositionally biased region" description="Basic and acidic residues" evidence="1">
    <location>
        <begin position="125"/>
        <end position="150"/>
    </location>
</feature>
<keyword evidence="4" id="KW-1185">Reference proteome</keyword>
<dbReference type="Proteomes" id="UP000095751">
    <property type="component" value="Unassembled WGS sequence"/>
</dbReference>
<feature type="compositionally biased region" description="Polar residues" evidence="1">
    <location>
        <begin position="552"/>
        <end position="564"/>
    </location>
</feature>
<dbReference type="InterPro" id="IPR012340">
    <property type="entry name" value="NA-bd_OB-fold"/>
</dbReference>
<organism evidence="3 4">
    <name type="scientific">Fragilariopsis cylindrus CCMP1102</name>
    <dbReference type="NCBI Taxonomy" id="635003"/>
    <lineage>
        <taxon>Eukaryota</taxon>
        <taxon>Sar</taxon>
        <taxon>Stramenopiles</taxon>
        <taxon>Ochrophyta</taxon>
        <taxon>Bacillariophyta</taxon>
        <taxon>Bacillariophyceae</taxon>
        <taxon>Bacillariophycidae</taxon>
        <taxon>Bacillariales</taxon>
        <taxon>Bacillariaceae</taxon>
        <taxon>Fragilariopsis</taxon>
    </lineage>
</organism>
<protein>
    <recommendedName>
        <fullName evidence="2">Single-stranded DNA binding protein Ssb-like OB fold domain-containing protein</fullName>
    </recommendedName>
</protein>
<dbReference type="PANTHER" id="PTHR31472:SF5">
    <property type="entry name" value="OS05G0244600 PROTEIN"/>
    <property type="match status" value="1"/>
</dbReference>
<evidence type="ECO:0000259" key="2">
    <source>
        <dbReference type="Pfam" id="PF21473"/>
    </source>
</evidence>
<evidence type="ECO:0000313" key="3">
    <source>
        <dbReference type="EMBL" id="OEU20541.1"/>
    </source>
</evidence>
<feature type="compositionally biased region" description="Low complexity" evidence="1">
    <location>
        <begin position="409"/>
        <end position="432"/>
    </location>
</feature>
<evidence type="ECO:0000256" key="1">
    <source>
        <dbReference type="SAM" id="MobiDB-lite"/>
    </source>
</evidence>
<feature type="compositionally biased region" description="Polar residues" evidence="1">
    <location>
        <begin position="299"/>
        <end position="311"/>
    </location>
</feature>
<dbReference type="EMBL" id="KV784354">
    <property type="protein sequence ID" value="OEU20541.1"/>
    <property type="molecule type" value="Genomic_DNA"/>
</dbReference>
<gene>
    <name evidence="3" type="ORF">FRACYDRAFT_259571</name>
</gene>
<reference evidence="3 4" key="1">
    <citation type="submission" date="2016-09" db="EMBL/GenBank/DDBJ databases">
        <title>Extensive genetic diversity and differential bi-allelic expression allows diatom success in the polar Southern Ocean.</title>
        <authorList>
            <consortium name="DOE Joint Genome Institute"/>
            <person name="Mock T."/>
            <person name="Otillar R.P."/>
            <person name="Strauss J."/>
            <person name="Dupont C."/>
            <person name="Frickenhaus S."/>
            <person name="Maumus F."/>
            <person name="Mcmullan M."/>
            <person name="Sanges R."/>
            <person name="Schmutz J."/>
            <person name="Toseland A."/>
            <person name="Valas R."/>
            <person name="Veluchamy A."/>
            <person name="Ward B.J."/>
            <person name="Allen A."/>
            <person name="Barry K."/>
            <person name="Falciatore A."/>
            <person name="Ferrante M."/>
            <person name="Fortunato A.E."/>
            <person name="Gloeckner G."/>
            <person name="Gruber A."/>
            <person name="Hipkin R."/>
            <person name="Janech M."/>
            <person name="Kroth P."/>
            <person name="Leese F."/>
            <person name="Lindquist E."/>
            <person name="Lyon B.R."/>
            <person name="Martin J."/>
            <person name="Mayer C."/>
            <person name="Parker M."/>
            <person name="Quesneville H."/>
            <person name="Raymond J."/>
            <person name="Uhlig C."/>
            <person name="Valentin K.U."/>
            <person name="Worden A.Z."/>
            <person name="Armbrust E.V."/>
            <person name="Bowler C."/>
            <person name="Green B."/>
            <person name="Moulton V."/>
            <person name="Van Oosterhout C."/>
            <person name="Grigoriev I."/>
        </authorList>
    </citation>
    <scope>NUCLEOTIDE SEQUENCE [LARGE SCALE GENOMIC DNA]</scope>
    <source>
        <strain evidence="3 4">CCMP1102</strain>
    </source>
</reference>
<feature type="region of interest" description="Disordered" evidence="1">
    <location>
        <begin position="114"/>
        <end position="151"/>
    </location>
</feature>
<dbReference type="InParanoid" id="A0A1E7FQU5"/>
<accession>A0A1E7FQU5</accession>
<dbReference type="KEGG" id="fcy:FRACYDRAFT_259571"/>
<dbReference type="Gene3D" id="2.40.50.140">
    <property type="entry name" value="Nucleic acid-binding proteins"/>
    <property type="match status" value="1"/>
</dbReference>
<feature type="compositionally biased region" description="Low complexity" evidence="1">
    <location>
        <begin position="320"/>
        <end position="335"/>
    </location>
</feature>
<feature type="region of interest" description="Disordered" evidence="1">
    <location>
        <begin position="552"/>
        <end position="571"/>
    </location>
</feature>
<feature type="region of interest" description="Disordered" evidence="1">
    <location>
        <begin position="1"/>
        <end position="21"/>
    </location>
</feature>
<feature type="compositionally biased region" description="Polar residues" evidence="1">
    <location>
        <begin position="380"/>
        <end position="390"/>
    </location>
</feature>
<sequence>MQSVMDSSDSEADACSMKGNHRHQIPVTATFKNQVRELDYSRNELGWPVLVLSIMSMTVLTLLHPMANITTPSSTSQQQQQKIPLRRATYIHISDLTSAYNIDNVQLEKEMARVNAKRNKLQDASSHKNEQDESSKDDDGKTGTPDKDQDLDVALGPIVHQKRLQPPRGGFNLCILVGKINIVVDKSRVDRSRVRLAEVEIGDETGTVSLRARDDQIDLLERVSKCKPGAVVLRNCTLELYQGKHIRLAVTKWGKLSEYPDNVASTPGPPPTMNLDRNYSLIDLSLVASEIIEKKLKDSTLQSHASTNRQTKISEGEKASGSGSLSRTSSTSKSGQQIHTKNQQQSQSQSQSQTSRRGSNRSSKERRQSQSRGSHYGGMTTDTNQNQPPHQQGKVMYHGGIQGYYGYEQHQQHHQQQQQQSIDMRMRQQQQQYPPTSYTHSTRAQQDVVSAQYALRQQYEMQQRQLHQLYSRDETAQMLLRPISSFEASTGSYAGNMSEHHQHQMMTGVGNSHMMVGIPRGNVTETSSSPTIGRTSPFVIGQMNPEAMSYAPSYQGSNSQQQVSPEACPPQYNYDPSRHTFYAPATMYPHTSHTIPNHPMDQGGKPST</sequence>
<dbReference type="PANTHER" id="PTHR31472">
    <property type="entry name" value="OS05G0244600 PROTEIN"/>
    <property type="match status" value="1"/>
</dbReference>
<feature type="region of interest" description="Disordered" evidence="1">
    <location>
        <begin position="299"/>
        <end position="397"/>
    </location>
</feature>
<name>A0A1E7FQU5_9STRA</name>
<feature type="compositionally biased region" description="Low complexity" evidence="1">
    <location>
        <begin position="343"/>
        <end position="361"/>
    </location>
</feature>
<dbReference type="OrthoDB" id="2274046at2759"/>